<keyword evidence="3" id="KW-0408">Iron</keyword>
<dbReference type="InterPro" id="IPR008775">
    <property type="entry name" value="Phytyl_CoA_dOase-like"/>
</dbReference>
<keyword evidence="5" id="KW-1185">Reference proteome</keyword>
<proteinExistence type="inferred from homology"/>
<evidence type="ECO:0000256" key="4">
    <source>
        <dbReference type="ARBA" id="ARBA00038356"/>
    </source>
</evidence>
<dbReference type="Gene3D" id="2.60.120.620">
    <property type="entry name" value="q2cbj1_9rhob like domain"/>
    <property type="match status" value="1"/>
</dbReference>
<dbReference type="PANTHER" id="PTHR20883:SF15">
    <property type="entry name" value="PHYTANOYL-COA DIOXYGENASE DOMAIN-CONTAINING PROTEIN 1"/>
    <property type="match status" value="1"/>
</dbReference>
<accession>A0ABM1B4Z3</accession>
<organism evidence="5 6">
    <name type="scientific">Limulus polyphemus</name>
    <name type="common">Atlantic horseshoe crab</name>
    <dbReference type="NCBI Taxonomy" id="6850"/>
    <lineage>
        <taxon>Eukaryota</taxon>
        <taxon>Metazoa</taxon>
        <taxon>Ecdysozoa</taxon>
        <taxon>Arthropoda</taxon>
        <taxon>Chelicerata</taxon>
        <taxon>Merostomata</taxon>
        <taxon>Xiphosura</taxon>
        <taxon>Limulidae</taxon>
        <taxon>Limulus</taxon>
    </lineage>
</organism>
<dbReference type="PANTHER" id="PTHR20883">
    <property type="entry name" value="PHYTANOYL-COA DIOXYGENASE DOMAIN CONTAINING 1"/>
    <property type="match status" value="1"/>
</dbReference>
<comment type="similarity">
    <text evidence="4">Belongs to the PhyH family. PHYHD1 subfamily.</text>
</comment>
<sequence>MNKMASTKEIKEFKENGYFILHNFLTEDEVESMKEECKNLVEKMNPVEHYSSFHIEDHEHSERDEYFLTSSDKVRFFFEDGAFNNRGELVMPKHRSLNKIGHALHWLCPAFKKVTFSQKVKDLISSLGYEDPAVVQSLYIFKHPEVGGMVKAHQDSTFLHTDPPSVLGLWFPLEEVTLDNGCLKFVPGSHKGPLYERLKRNPKNEGPSLIMEGQKIEFEESQYVPCPVPKGSCVVIHGLVVHKSEKNLSSKPRPVYTFHVVEQKNTVYSPENWLQPTPEYSFPSFNSLA</sequence>
<name>A0ABM1B4Z3_LIMPO</name>
<dbReference type="RefSeq" id="XP_013774929.2">
    <property type="nucleotide sequence ID" value="XM_013919475.2"/>
</dbReference>
<dbReference type="SUPFAM" id="SSF51197">
    <property type="entry name" value="Clavaminate synthase-like"/>
    <property type="match status" value="1"/>
</dbReference>
<evidence type="ECO:0000313" key="5">
    <source>
        <dbReference type="Proteomes" id="UP000694941"/>
    </source>
</evidence>
<reference evidence="6" key="1">
    <citation type="submission" date="2025-08" db="UniProtKB">
        <authorList>
            <consortium name="RefSeq"/>
        </authorList>
    </citation>
    <scope>IDENTIFICATION</scope>
    <source>
        <tissue evidence="6">Muscle</tissue>
    </source>
</reference>
<evidence type="ECO:0000256" key="2">
    <source>
        <dbReference type="ARBA" id="ARBA00022723"/>
    </source>
</evidence>
<protein>
    <submittedName>
        <fullName evidence="6">Phytanoyl-CoA dioxygenase domain-containing protein 1-like isoform X1</fullName>
    </submittedName>
</protein>
<evidence type="ECO:0000313" key="6">
    <source>
        <dbReference type="RefSeq" id="XP_013774929.2"/>
    </source>
</evidence>
<comment type="cofactor">
    <cofactor evidence="1">
        <name>Fe cation</name>
        <dbReference type="ChEBI" id="CHEBI:24875"/>
    </cofactor>
</comment>
<dbReference type="Proteomes" id="UP000694941">
    <property type="component" value="Unplaced"/>
</dbReference>
<keyword evidence="2" id="KW-0479">Metal-binding</keyword>
<dbReference type="GeneID" id="106459811"/>
<gene>
    <name evidence="6" type="primary">LOC106459811</name>
</gene>
<evidence type="ECO:0000256" key="1">
    <source>
        <dbReference type="ARBA" id="ARBA00001962"/>
    </source>
</evidence>
<evidence type="ECO:0000256" key="3">
    <source>
        <dbReference type="ARBA" id="ARBA00023004"/>
    </source>
</evidence>
<dbReference type="Pfam" id="PF05721">
    <property type="entry name" value="PhyH"/>
    <property type="match status" value="1"/>
</dbReference>